<feature type="binding site" evidence="6">
    <location>
        <position position="397"/>
    </location>
    <ligand>
        <name>ATP</name>
        <dbReference type="ChEBI" id="CHEBI:30616"/>
    </ligand>
</feature>
<feature type="region of interest" description="Disordered" evidence="7">
    <location>
        <begin position="698"/>
        <end position="731"/>
    </location>
</feature>
<keyword evidence="12" id="KW-1185">Reference proteome</keyword>
<dbReference type="PRINTS" id="PR00109">
    <property type="entry name" value="TYRKINASE"/>
</dbReference>
<dbReference type="PROSITE" id="PS50011">
    <property type="entry name" value="PROTEIN_KINASE_DOM"/>
    <property type="match status" value="1"/>
</dbReference>
<dbReference type="Pfam" id="PF07714">
    <property type="entry name" value="PK_Tyr_Ser-Thr"/>
    <property type="match status" value="2"/>
</dbReference>
<name>A0A2P6TPG3_CHLSO</name>
<dbReference type="GO" id="GO:0005524">
    <property type="term" value="F:ATP binding"/>
    <property type="evidence" value="ECO:0007669"/>
    <property type="project" value="UniProtKB-UniRule"/>
</dbReference>
<dbReference type="InterPro" id="IPR000719">
    <property type="entry name" value="Prot_kinase_dom"/>
</dbReference>
<accession>A0A2P6TPG3</accession>
<keyword evidence="9" id="KW-0732">Signal</keyword>
<feature type="domain" description="Protein kinase" evidence="10">
    <location>
        <begin position="370"/>
        <end position="699"/>
    </location>
</feature>
<keyword evidence="3 6" id="KW-0547">Nucleotide-binding</keyword>
<evidence type="ECO:0000256" key="9">
    <source>
        <dbReference type="SAM" id="SignalP"/>
    </source>
</evidence>
<evidence type="ECO:0000256" key="1">
    <source>
        <dbReference type="ARBA" id="ARBA00022527"/>
    </source>
</evidence>
<dbReference type="OrthoDB" id="1711006at2759"/>
<evidence type="ECO:0000256" key="7">
    <source>
        <dbReference type="SAM" id="MobiDB-lite"/>
    </source>
</evidence>
<keyword evidence="8" id="KW-0812">Transmembrane</keyword>
<evidence type="ECO:0000259" key="10">
    <source>
        <dbReference type="PROSITE" id="PS50011"/>
    </source>
</evidence>
<dbReference type="InterPro" id="IPR017441">
    <property type="entry name" value="Protein_kinase_ATP_BS"/>
</dbReference>
<comment type="caution">
    <text evidence="11">The sequence shown here is derived from an EMBL/GenBank/DDBJ whole genome shotgun (WGS) entry which is preliminary data.</text>
</comment>
<dbReference type="Gene3D" id="3.30.200.20">
    <property type="entry name" value="Phosphorylase Kinase, domain 1"/>
    <property type="match status" value="1"/>
</dbReference>
<keyword evidence="1" id="KW-0723">Serine/threonine-protein kinase</keyword>
<dbReference type="STRING" id="3076.A0A2P6TPG3"/>
<evidence type="ECO:0000313" key="12">
    <source>
        <dbReference type="Proteomes" id="UP000239899"/>
    </source>
</evidence>
<feature type="chain" id="PRO_5015114993" evidence="9">
    <location>
        <begin position="19"/>
        <end position="731"/>
    </location>
</feature>
<keyword evidence="4 11" id="KW-0418">Kinase</keyword>
<dbReference type="PANTHER" id="PTHR44329:SF214">
    <property type="entry name" value="PROTEIN KINASE DOMAIN-CONTAINING PROTEIN"/>
    <property type="match status" value="1"/>
</dbReference>
<dbReference type="PROSITE" id="PS00107">
    <property type="entry name" value="PROTEIN_KINASE_ATP"/>
    <property type="match status" value="1"/>
</dbReference>
<evidence type="ECO:0000313" key="11">
    <source>
        <dbReference type="EMBL" id="PRW55899.1"/>
    </source>
</evidence>
<dbReference type="PROSITE" id="PS00108">
    <property type="entry name" value="PROTEIN_KINASE_ST"/>
    <property type="match status" value="1"/>
</dbReference>
<keyword evidence="8" id="KW-0472">Membrane</keyword>
<dbReference type="InterPro" id="IPR011009">
    <property type="entry name" value="Kinase-like_dom_sf"/>
</dbReference>
<evidence type="ECO:0000256" key="4">
    <source>
        <dbReference type="ARBA" id="ARBA00022777"/>
    </source>
</evidence>
<dbReference type="InterPro" id="IPR001245">
    <property type="entry name" value="Ser-Thr/Tyr_kinase_cat_dom"/>
</dbReference>
<keyword evidence="2" id="KW-0808">Transferase</keyword>
<sequence length="731" mass="77424">MLRLWALGLLLLAAGAQGQTNVSHAAADPWAPLAPGSATVSTGSQLLAALQAGDGDIALSGNITLQPSDWQQYELPIVLDAPGETILIRSDTPGVVRQLNWGHALGLLNVTSGTTLALDYIASTAPGNRTQGVEQLPIEIKGSPLWPTVLGDNGHKAVVANGTMQLDIAKCNPSFVQVEAERIQQQIDQMSGVPGLGKQLVVYMGGVSIYYVNITFPASLFDVLTKQQIGRAMYSFINGTTSCYDSSYQPVEESGGGFPTWAIAVIASVVGCALLALLAVAFLWRRKRRLEAQLEAAKSGSLPDEENGGRMSKHGSGADLAFAGGGALGSYDHTMSSRNSGKLSGKPSGELASPMHSQWLRARFGPIEGLQLGELLGRGAFGKVYRGRWKGAIVAVKVIDHRVQPGKTYDLSREPLLSMSVSHPNVVITHKMCVVKVNPSLDSPLLDEDGKGDSGRSSSGGKQDSGRSGTGGGKLVPAIDGSGSMVEIVSPHDILQPGLYETWLVCEFCDRGSLADLVATGKLSPDPAQRDIVAVLCLLDIALGLEYLHSNSLIHGDLKPANVMLKAARNDRRGFICKLGDFGLSRMLGAEESHVDTQSYGTASYAAPELLTQGKLTKAADVFSLGIIMWEVVSGGQELYPGLTAMQVILQVSQHGQRPEPPADCPPALQDLMQRCWSQDATHRPTAEQVVEDLRQQLMAMRPAPHAAPPRPPLPPQTAAAPAPQPPAEAA</sequence>
<gene>
    <name evidence="11" type="ORF">C2E21_5151</name>
</gene>
<evidence type="ECO:0000256" key="3">
    <source>
        <dbReference type="ARBA" id="ARBA00022741"/>
    </source>
</evidence>
<feature type="compositionally biased region" description="Pro residues" evidence="7">
    <location>
        <begin position="706"/>
        <end position="716"/>
    </location>
</feature>
<evidence type="ECO:0000256" key="2">
    <source>
        <dbReference type="ARBA" id="ARBA00022679"/>
    </source>
</evidence>
<organism evidence="11 12">
    <name type="scientific">Chlorella sorokiniana</name>
    <name type="common">Freshwater green alga</name>
    <dbReference type="NCBI Taxonomy" id="3076"/>
    <lineage>
        <taxon>Eukaryota</taxon>
        <taxon>Viridiplantae</taxon>
        <taxon>Chlorophyta</taxon>
        <taxon>core chlorophytes</taxon>
        <taxon>Trebouxiophyceae</taxon>
        <taxon>Chlorellales</taxon>
        <taxon>Chlorellaceae</taxon>
        <taxon>Chlorella clade</taxon>
        <taxon>Chlorella</taxon>
    </lineage>
</organism>
<dbReference type="PANTHER" id="PTHR44329">
    <property type="entry name" value="SERINE/THREONINE-PROTEIN KINASE TNNI3K-RELATED"/>
    <property type="match status" value="1"/>
</dbReference>
<dbReference type="SMART" id="SM00220">
    <property type="entry name" value="S_TKc"/>
    <property type="match status" value="1"/>
</dbReference>
<reference evidence="11 12" key="1">
    <citation type="journal article" date="2018" name="Plant J.">
        <title>Genome sequences of Chlorella sorokiniana UTEX 1602 and Micractinium conductrix SAG 241.80: implications to maltose excretion by a green alga.</title>
        <authorList>
            <person name="Arriola M.B."/>
            <person name="Velmurugan N."/>
            <person name="Zhang Y."/>
            <person name="Plunkett M.H."/>
            <person name="Hondzo H."/>
            <person name="Barney B.M."/>
        </authorList>
    </citation>
    <scope>NUCLEOTIDE SEQUENCE [LARGE SCALE GENOMIC DNA]</scope>
    <source>
        <strain evidence="12">UTEX 1602</strain>
    </source>
</reference>
<feature type="transmembrane region" description="Helical" evidence="8">
    <location>
        <begin position="261"/>
        <end position="284"/>
    </location>
</feature>
<feature type="signal peptide" evidence="9">
    <location>
        <begin position="1"/>
        <end position="18"/>
    </location>
</feature>
<evidence type="ECO:0000256" key="6">
    <source>
        <dbReference type="PROSITE-ProRule" id="PRU10141"/>
    </source>
</evidence>
<feature type="region of interest" description="Disordered" evidence="7">
    <location>
        <begin position="444"/>
        <end position="474"/>
    </location>
</feature>
<dbReference type="InterPro" id="IPR051681">
    <property type="entry name" value="Ser/Thr_Kinases-Pseudokinases"/>
</dbReference>
<dbReference type="GO" id="GO:0004674">
    <property type="term" value="F:protein serine/threonine kinase activity"/>
    <property type="evidence" value="ECO:0007669"/>
    <property type="project" value="UniProtKB-KW"/>
</dbReference>
<dbReference type="SUPFAM" id="SSF56112">
    <property type="entry name" value="Protein kinase-like (PK-like)"/>
    <property type="match status" value="1"/>
</dbReference>
<protein>
    <submittedName>
        <fullName evidence="11">Kinase</fullName>
    </submittedName>
</protein>
<proteinExistence type="predicted"/>
<dbReference type="AlphaFoldDB" id="A0A2P6TPG3"/>
<dbReference type="Proteomes" id="UP000239899">
    <property type="component" value="Unassembled WGS sequence"/>
</dbReference>
<dbReference type="EMBL" id="LHPG02000009">
    <property type="protein sequence ID" value="PRW55899.1"/>
    <property type="molecule type" value="Genomic_DNA"/>
</dbReference>
<evidence type="ECO:0000256" key="8">
    <source>
        <dbReference type="SAM" id="Phobius"/>
    </source>
</evidence>
<dbReference type="InterPro" id="IPR008271">
    <property type="entry name" value="Ser/Thr_kinase_AS"/>
</dbReference>
<keyword evidence="8" id="KW-1133">Transmembrane helix</keyword>
<evidence type="ECO:0000256" key="5">
    <source>
        <dbReference type="ARBA" id="ARBA00022840"/>
    </source>
</evidence>
<dbReference type="Gene3D" id="1.10.510.10">
    <property type="entry name" value="Transferase(Phosphotransferase) domain 1"/>
    <property type="match status" value="1"/>
</dbReference>
<keyword evidence="5 6" id="KW-0067">ATP-binding</keyword>